<feature type="transmembrane region" description="Helical" evidence="8">
    <location>
        <begin position="269"/>
        <end position="291"/>
    </location>
</feature>
<dbReference type="AlphaFoldDB" id="A0A1M6RPN7"/>
<feature type="transmembrane region" description="Helical" evidence="8">
    <location>
        <begin position="231"/>
        <end position="248"/>
    </location>
</feature>
<evidence type="ECO:0000313" key="10">
    <source>
        <dbReference type="EMBL" id="SHK34287.1"/>
    </source>
</evidence>
<dbReference type="CDD" id="cd17321">
    <property type="entry name" value="MFS_MMR_MDR_like"/>
    <property type="match status" value="1"/>
</dbReference>
<evidence type="ECO:0000256" key="1">
    <source>
        <dbReference type="ARBA" id="ARBA00004651"/>
    </source>
</evidence>
<dbReference type="GO" id="GO:0005886">
    <property type="term" value="C:plasma membrane"/>
    <property type="evidence" value="ECO:0007669"/>
    <property type="project" value="UniProtKB-SubCell"/>
</dbReference>
<dbReference type="FunFam" id="1.20.1720.10:FF:000021">
    <property type="entry name" value="Drug resistance transporter, EmrB/QacA subfamily"/>
    <property type="match status" value="1"/>
</dbReference>
<dbReference type="RefSeq" id="WP_073456425.1">
    <property type="nucleotide sequence ID" value="NZ_CALGVN010000013.1"/>
</dbReference>
<evidence type="ECO:0000313" key="11">
    <source>
        <dbReference type="Proteomes" id="UP000184363"/>
    </source>
</evidence>
<proteinExistence type="inferred from homology"/>
<feature type="transmembrane region" description="Helical" evidence="8">
    <location>
        <begin position="202"/>
        <end position="219"/>
    </location>
</feature>
<dbReference type="PANTHER" id="PTHR42718">
    <property type="entry name" value="MAJOR FACILITATOR SUPERFAMILY MULTIDRUG TRANSPORTER MFSC"/>
    <property type="match status" value="1"/>
</dbReference>
<keyword evidence="3" id="KW-0813">Transport</keyword>
<feature type="transmembrane region" description="Helical" evidence="8">
    <location>
        <begin position="49"/>
        <end position="70"/>
    </location>
</feature>
<keyword evidence="11" id="KW-1185">Reference proteome</keyword>
<feature type="transmembrane region" description="Helical" evidence="8">
    <location>
        <begin position="82"/>
        <end position="101"/>
    </location>
</feature>
<dbReference type="GO" id="GO:0022857">
    <property type="term" value="F:transmembrane transporter activity"/>
    <property type="evidence" value="ECO:0007669"/>
    <property type="project" value="InterPro"/>
</dbReference>
<evidence type="ECO:0000256" key="5">
    <source>
        <dbReference type="ARBA" id="ARBA00022692"/>
    </source>
</evidence>
<evidence type="ECO:0000256" key="8">
    <source>
        <dbReference type="SAM" id="Phobius"/>
    </source>
</evidence>
<feature type="transmembrane region" description="Helical" evidence="8">
    <location>
        <begin position="460"/>
        <end position="481"/>
    </location>
</feature>
<keyword evidence="6 8" id="KW-1133">Transmembrane helix</keyword>
<keyword evidence="4" id="KW-1003">Cell membrane</keyword>
<dbReference type="EMBL" id="FRAP01000005">
    <property type="protein sequence ID" value="SHK34287.1"/>
    <property type="molecule type" value="Genomic_DNA"/>
</dbReference>
<gene>
    <name evidence="10" type="ORF">SAMN05443637_10592</name>
</gene>
<dbReference type="Gene3D" id="1.20.1250.20">
    <property type="entry name" value="MFS general substrate transporter like domains"/>
    <property type="match status" value="1"/>
</dbReference>
<feature type="transmembrane region" description="Helical" evidence="8">
    <location>
        <begin position="16"/>
        <end position="37"/>
    </location>
</feature>
<evidence type="ECO:0000256" key="3">
    <source>
        <dbReference type="ARBA" id="ARBA00022448"/>
    </source>
</evidence>
<reference evidence="10 11" key="1">
    <citation type="submission" date="2016-11" db="EMBL/GenBank/DDBJ databases">
        <authorList>
            <person name="Jaros S."/>
            <person name="Januszkiewicz K."/>
            <person name="Wedrychowicz H."/>
        </authorList>
    </citation>
    <scope>NUCLEOTIDE SEQUENCE [LARGE SCALE GENOMIC DNA]</scope>
    <source>
        <strain evidence="10 11">DSM 43832</strain>
    </source>
</reference>
<dbReference type="SUPFAM" id="SSF103473">
    <property type="entry name" value="MFS general substrate transporter"/>
    <property type="match status" value="2"/>
</dbReference>
<feature type="transmembrane region" description="Helical" evidence="8">
    <location>
        <begin position="358"/>
        <end position="384"/>
    </location>
</feature>
<keyword evidence="5 8" id="KW-0812">Transmembrane</keyword>
<dbReference type="Proteomes" id="UP000184363">
    <property type="component" value="Unassembled WGS sequence"/>
</dbReference>
<evidence type="ECO:0000256" key="7">
    <source>
        <dbReference type="ARBA" id="ARBA00023136"/>
    </source>
</evidence>
<dbReference type="InterPro" id="IPR020846">
    <property type="entry name" value="MFS_dom"/>
</dbReference>
<feature type="transmembrane region" description="Helical" evidence="8">
    <location>
        <begin position="303"/>
        <end position="325"/>
    </location>
</feature>
<dbReference type="PROSITE" id="PS50850">
    <property type="entry name" value="MFS"/>
    <property type="match status" value="1"/>
</dbReference>
<name>A0A1M6RPN7_PSETH</name>
<comment type="similarity">
    <text evidence="2">Belongs to the major facilitator superfamily. EmrB family.</text>
</comment>
<dbReference type="STRING" id="1848.SAMN05443637_10592"/>
<sequence length="497" mass="52136">MAERAVTAAPRSPWPALWALVIGFFMILVDVTIVSIATPSIMTELNADVPSVVWVSSAYLLTYAVPLLITGRMGDRFGPRRVYLVGLAIFTLASLWCGLTASIEGLIAARAVQGVGAALMTPQTMAVINRTFPQESRGAAMGLWGATAGVATLVGPLLGGVLVDGLGWEWIFFVNVPVGVVGMIAAWRLVPELETHVRKFDWIGVGLSAVGMFLLVFAIQEGQSYDWNGVIWTMIAAGVVVMSVFVLWQRRTPEPLVSLDLFRDRNFSLANAAITTVGFSVTASAFPLTFYAQGVLGLSPTGAALLTAPMAILSGLIAQPVGRLIDRVHPRWIAGFGMLAMPAGMFWLAAVMRADTPIWAVILPTLLLGIGNAFVWGPLATTATRNLPPQYAGAGAGVYNTTRQIGSTLGSAAIAVLIAAQLAANLPGSSGGGAPAEAMGVTHLPEFLHEGFATAMSHSILLPAAVQLLGFVAVVAFRLPIALAARKATRTPDAAVG</sequence>
<feature type="transmembrane region" description="Helical" evidence="8">
    <location>
        <begin position="140"/>
        <end position="158"/>
    </location>
</feature>
<evidence type="ECO:0000259" key="9">
    <source>
        <dbReference type="PROSITE" id="PS50850"/>
    </source>
</evidence>
<dbReference type="PANTHER" id="PTHR42718:SF42">
    <property type="entry name" value="EXPORT PROTEIN"/>
    <property type="match status" value="1"/>
</dbReference>
<keyword evidence="7 8" id="KW-0472">Membrane</keyword>
<dbReference type="PRINTS" id="PR01036">
    <property type="entry name" value="TCRTETB"/>
</dbReference>
<evidence type="ECO:0000256" key="6">
    <source>
        <dbReference type="ARBA" id="ARBA00022989"/>
    </source>
</evidence>
<dbReference type="InterPro" id="IPR004638">
    <property type="entry name" value="EmrB-like"/>
</dbReference>
<dbReference type="OrthoDB" id="7375466at2"/>
<dbReference type="Gene3D" id="1.20.1720.10">
    <property type="entry name" value="Multidrug resistance protein D"/>
    <property type="match status" value="1"/>
</dbReference>
<feature type="transmembrane region" description="Helical" evidence="8">
    <location>
        <begin position="332"/>
        <end position="352"/>
    </location>
</feature>
<feature type="domain" description="Major facilitator superfamily (MFS) profile" evidence="9">
    <location>
        <begin position="16"/>
        <end position="482"/>
    </location>
</feature>
<feature type="transmembrane region" description="Helical" evidence="8">
    <location>
        <begin position="170"/>
        <end position="190"/>
    </location>
</feature>
<feature type="transmembrane region" description="Helical" evidence="8">
    <location>
        <begin position="107"/>
        <end position="128"/>
    </location>
</feature>
<dbReference type="InterPro" id="IPR036259">
    <property type="entry name" value="MFS_trans_sf"/>
</dbReference>
<accession>A0A1M6RPN7</accession>
<dbReference type="InterPro" id="IPR011701">
    <property type="entry name" value="MFS"/>
</dbReference>
<comment type="subcellular location">
    <subcellularLocation>
        <location evidence="1">Cell membrane</location>
        <topology evidence="1">Multi-pass membrane protein</topology>
    </subcellularLocation>
</comment>
<evidence type="ECO:0000256" key="4">
    <source>
        <dbReference type="ARBA" id="ARBA00022475"/>
    </source>
</evidence>
<dbReference type="NCBIfam" id="TIGR00711">
    <property type="entry name" value="efflux_EmrB"/>
    <property type="match status" value="1"/>
</dbReference>
<feature type="transmembrane region" description="Helical" evidence="8">
    <location>
        <begin position="405"/>
        <end position="424"/>
    </location>
</feature>
<organism evidence="10 11">
    <name type="scientific">Pseudonocardia thermophila</name>
    <dbReference type="NCBI Taxonomy" id="1848"/>
    <lineage>
        <taxon>Bacteria</taxon>
        <taxon>Bacillati</taxon>
        <taxon>Actinomycetota</taxon>
        <taxon>Actinomycetes</taxon>
        <taxon>Pseudonocardiales</taxon>
        <taxon>Pseudonocardiaceae</taxon>
        <taxon>Pseudonocardia</taxon>
    </lineage>
</organism>
<protein>
    <submittedName>
        <fullName evidence="10">Drug resistance transporter, EmrB/QacA subfamily</fullName>
    </submittedName>
</protein>
<dbReference type="Pfam" id="PF07690">
    <property type="entry name" value="MFS_1"/>
    <property type="match status" value="1"/>
</dbReference>
<evidence type="ECO:0000256" key="2">
    <source>
        <dbReference type="ARBA" id="ARBA00008537"/>
    </source>
</evidence>